<dbReference type="OrthoDB" id="2354286at2759"/>
<accession>A0A1D2MWZ3</accession>
<dbReference type="AlphaFoldDB" id="A0A1D2MWZ3"/>
<reference evidence="2 3" key="1">
    <citation type="journal article" date="2016" name="Genome Biol. Evol.">
        <title>Gene Family Evolution Reflects Adaptation to Soil Environmental Stressors in the Genome of the Collembolan Orchesella cincta.</title>
        <authorList>
            <person name="Faddeeva-Vakhrusheva A."/>
            <person name="Derks M.F."/>
            <person name="Anvar S.Y."/>
            <person name="Agamennone V."/>
            <person name="Suring W."/>
            <person name="Smit S."/>
            <person name="van Straalen N.M."/>
            <person name="Roelofs D."/>
        </authorList>
    </citation>
    <scope>NUCLEOTIDE SEQUENCE [LARGE SCALE GENOMIC DNA]</scope>
    <source>
        <tissue evidence="2">Mixed pool</tissue>
    </source>
</reference>
<keyword evidence="1" id="KW-0812">Transmembrane</keyword>
<keyword evidence="1" id="KW-0472">Membrane</keyword>
<evidence type="ECO:0000313" key="3">
    <source>
        <dbReference type="Proteomes" id="UP000094527"/>
    </source>
</evidence>
<dbReference type="Proteomes" id="UP000094527">
    <property type="component" value="Unassembled WGS sequence"/>
</dbReference>
<feature type="transmembrane region" description="Helical" evidence="1">
    <location>
        <begin position="46"/>
        <end position="74"/>
    </location>
</feature>
<keyword evidence="1" id="KW-1133">Transmembrane helix</keyword>
<proteinExistence type="predicted"/>
<organism evidence="2 3">
    <name type="scientific">Orchesella cincta</name>
    <name type="common">Springtail</name>
    <name type="synonym">Podura cincta</name>
    <dbReference type="NCBI Taxonomy" id="48709"/>
    <lineage>
        <taxon>Eukaryota</taxon>
        <taxon>Metazoa</taxon>
        <taxon>Ecdysozoa</taxon>
        <taxon>Arthropoda</taxon>
        <taxon>Hexapoda</taxon>
        <taxon>Collembola</taxon>
        <taxon>Entomobryomorpha</taxon>
        <taxon>Entomobryoidea</taxon>
        <taxon>Orchesellidae</taxon>
        <taxon>Orchesellinae</taxon>
        <taxon>Orchesella</taxon>
    </lineage>
</organism>
<comment type="caution">
    <text evidence="2">The sequence shown here is derived from an EMBL/GenBank/DDBJ whole genome shotgun (WGS) entry which is preliminary data.</text>
</comment>
<gene>
    <name evidence="2" type="ORF">Ocin01_09198</name>
</gene>
<protein>
    <submittedName>
        <fullName evidence="2">Uncharacterized protein</fullName>
    </submittedName>
</protein>
<keyword evidence="3" id="KW-1185">Reference proteome</keyword>
<name>A0A1D2MWZ3_ORCCI</name>
<evidence type="ECO:0000313" key="2">
    <source>
        <dbReference type="EMBL" id="ODM97482.1"/>
    </source>
</evidence>
<sequence length="241" mass="26842">MRKQICHPPDSDSLLKIKLPKLDPDKGTRLTMAFNPCCCMTLKTGAFIIGILEIVFSAISLVGTSIALGGIAFINSFDNGTLMKNLSEEIQKEHPELSGGNVETTSKLHTTYIDGLNTKILNRTFISYTKHSVIFDHVTRPGLGLVCHPNHHGIYANSWDQNGKIVPPQSLDDLRRLCLALSFILNISVACVKSNDNLLLDLPSSFLSALLEIYFIYVVYRLHVEIRDGSSHRPKPKYEFS</sequence>
<dbReference type="EMBL" id="LJIJ01000438">
    <property type="protein sequence ID" value="ODM97482.1"/>
    <property type="molecule type" value="Genomic_DNA"/>
</dbReference>
<evidence type="ECO:0000256" key="1">
    <source>
        <dbReference type="SAM" id="Phobius"/>
    </source>
</evidence>